<reference evidence="2 3" key="1">
    <citation type="submission" date="2020-07" db="EMBL/GenBank/DDBJ databases">
        <title>Complete genome sequence of Klebsiella pneumoniae phage Miami.</title>
        <authorList>
            <person name="Mora D.A."/>
            <person name="Lessor L."/>
            <person name="Gill J."/>
            <person name="Liu M."/>
        </authorList>
    </citation>
    <scope>NUCLEOTIDE SEQUENCE [LARGE SCALE GENOMIC DNA]</scope>
</reference>
<dbReference type="EMBL" id="MT701590">
    <property type="protein sequence ID" value="QPB09224.1"/>
    <property type="molecule type" value="Genomic_DNA"/>
</dbReference>
<evidence type="ECO:0000256" key="1">
    <source>
        <dbReference type="SAM" id="MobiDB-lite"/>
    </source>
</evidence>
<name>A0A873WUY6_9CAUD</name>
<dbReference type="Proteomes" id="UP000662782">
    <property type="component" value="Segment"/>
</dbReference>
<accession>A0A873WUY6</accession>
<sequence length="115" mass="13514">MTYKELNELLSTKTPTEQFVWLEAEVKRLGLEITDKRHADWMTEGKQDPFGGQYDGDDRPHQSQRTDYVVGNAVYLADRHDLSLIAQQTEAKERIRWLSRQLYKHRLIQAILLAE</sequence>
<gene>
    <name evidence="2" type="ORF">CPT_Miami_129</name>
</gene>
<proteinExistence type="predicted"/>
<organism evidence="2 3">
    <name type="scientific">Klebsiella phage Miami</name>
    <dbReference type="NCBI Taxonomy" id="2767581"/>
    <lineage>
        <taxon>Viruses</taxon>
        <taxon>Duplodnaviria</taxon>
        <taxon>Heunggongvirae</taxon>
        <taxon>Uroviricota</taxon>
        <taxon>Caudoviricetes</taxon>
        <taxon>Chimalliviridae</taxon>
        <taxon>Miamivirus</taxon>
        <taxon>Miamivirus miami</taxon>
    </lineage>
</organism>
<protein>
    <submittedName>
        <fullName evidence="2">Uncharacterized protein</fullName>
    </submittedName>
</protein>
<keyword evidence="3" id="KW-1185">Reference proteome</keyword>
<evidence type="ECO:0000313" key="3">
    <source>
        <dbReference type="Proteomes" id="UP000662782"/>
    </source>
</evidence>
<evidence type="ECO:0000313" key="2">
    <source>
        <dbReference type="EMBL" id="QPB09224.1"/>
    </source>
</evidence>
<feature type="region of interest" description="Disordered" evidence="1">
    <location>
        <begin position="42"/>
        <end position="63"/>
    </location>
</feature>